<protein>
    <submittedName>
        <fullName evidence="2">Uncharacterized protein</fullName>
    </submittedName>
</protein>
<proteinExistence type="predicted"/>
<evidence type="ECO:0000256" key="1">
    <source>
        <dbReference type="SAM" id="MobiDB-lite"/>
    </source>
</evidence>
<evidence type="ECO:0000313" key="2">
    <source>
        <dbReference type="EMBL" id="JAD45131.1"/>
    </source>
</evidence>
<reference evidence="2" key="2">
    <citation type="journal article" date="2015" name="Data Brief">
        <title>Shoot transcriptome of the giant reed, Arundo donax.</title>
        <authorList>
            <person name="Barrero R.A."/>
            <person name="Guerrero F.D."/>
            <person name="Moolhuijzen P."/>
            <person name="Goolsby J.A."/>
            <person name="Tidwell J."/>
            <person name="Bellgard S.E."/>
            <person name="Bellgard M.I."/>
        </authorList>
    </citation>
    <scope>NUCLEOTIDE SEQUENCE</scope>
    <source>
        <tissue evidence="2">Shoot tissue taken approximately 20 cm above the soil surface</tissue>
    </source>
</reference>
<accession>A0A0A9A239</accession>
<dbReference type="AlphaFoldDB" id="A0A0A9A239"/>
<reference evidence="2" key="1">
    <citation type="submission" date="2014-09" db="EMBL/GenBank/DDBJ databases">
        <authorList>
            <person name="Magalhaes I.L.F."/>
            <person name="Oliveira U."/>
            <person name="Santos F.R."/>
            <person name="Vidigal T.H.D.A."/>
            <person name="Brescovit A.D."/>
            <person name="Santos A.J."/>
        </authorList>
    </citation>
    <scope>NUCLEOTIDE SEQUENCE</scope>
    <source>
        <tissue evidence="2">Shoot tissue taken approximately 20 cm above the soil surface</tissue>
    </source>
</reference>
<feature type="compositionally biased region" description="Polar residues" evidence="1">
    <location>
        <begin position="24"/>
        <end position="33"/>
    </location>
</feature>
<feature type="region of interest" description="Disordered" evidence="1">
    <location>
        <begin position="1"/>
        <end position="33"/>
    </location>
</feature>
<sequence>MDHGRASEEPESNAEGAGRGPASTRRTTQGNRG</sequence>
<name>A0A0A9A239_ARUDO</name>
<dbReference type="EMBL" id="GBRH01252764">
    <property type="protein sequence ID" value="JAD45131.1"/>
    <property type="molecule type" value="Transcribed_RNA"/>
</dbReference>
<organism evidence="2">
    <name type="scientific">Arundo donax</name>
    <name type="common">Giant reed</name>
    <name type="synonym">Donax arundinaceus</name>
    <dbReference type="NCBI Taxonomy" id="35708"/>
    <lineage>
        <taxon>Eukaryota</taxon>
        <taxon>Viridiplantae</taxon>
        <taxon>Streptophyta</taxon>
        <taxon>Embryophyta</taxon>
        <taxon>Tracheophyta</taxon>
        <taxon>Spermatophyta</taxon>
        <taxon>Magnoliopsida</taxon>
        <taxon>Liliopsida</taxon>
        <taxon>Poales</taxon>
        <taxon>Poaceae</taxon>
        <taxon>PACMAD clade</taxon>
        <taxon>Arundinoideae</taxon>
        <taxon>Arundineae</taxon>
        <taxon>Arundo</taxon>
    </lineage>
</organism>